<proteinExistence type="inferred from homology"/>
<keyword evidence="6" id="KW-0238">DNA-binding</keyword>
<dbReference type="Pfam" id="PF12323">
    <property type="entry name" value="HTH_OrfB_IS605"/>
    <property type="match status" value="1"/>
</dbReference>
<accession>A0A2L1U7A3</accession>
<dbReference type="InterPro" id="IPR010095">
    <property type="entry name" value="Cas12f1-like_TNB"/>
</dbReference>
<evidence type="ECO:0000256" key="7">
    <source>
        <dbReference type="ARBA" id="ARBA00023172"/>
    </source>
</evidence>
<dbReference type="EMBL" id="CP019656">
    <property type="protein sequence ID" value="AVF28795.1"/>
    <property type="molecule type" value="Genomic_DNA"/>
</dbReference>
<dbReference type="InterPro" id="IPR021027">
    <property type="entry name" value="Transposase_put_HTH"/>
</dbReference>
<reference evidence="12" key="1">
    <citation type="submission" date="2017-02" db="EMBL/GenBank/DDBJ databases">
        <title>Delineation of Paenibacillus larvae strains originating from foulbrood outbreaks.</title>
        <authorList>
            <person name="Beims H."/>
            <person name="Bunk B."/>
            <person name="Sproeer C."/>
            <person name="Mohr K.I."/>
            <person name="Pradella S."/>
            <person name="Guenther G."/>
            <person name="Rohde M."/>
            <person name="von der Ohe W."/>
            <person name="Steinert M."/>
        </authorList>
    </citation>
    <scope>NUCLEOTIDE SEQUENCE [LARGE SCALE GENOMIC DNA]</scope>
    <source>
        <strain evidence="12">Eric_III</strain>
        <plasmid evidence="12">Plasmid unnamed1</plasmid>
    </source>
</reference>
<evidence type="ECO:0000256" key="6">
    <source>
        <dbReference type="ARBA" id="ARBA00023125"/>
    </source>
</evidence>
<dbReference type="PANTHER" id="PTHR30405:SF25">
    <property type="entry name" value="RNA-GUIDED DNA ENDONUCLEASE INSQ-RELATED"/>
    <property type="match status" value="1"/>
</dbReference>
<dbReference type="InterPro" id="IPR001959">
    <property type="entry name" value="Transposase"/>
</dbReference>
<comment type="similarity">
    <text evidence="1">In the C-terminal section; belongs to the transposase 35 family.</text>
</comment>
<comment type="similarity">
    <text evidence="2">In the N-terminal section; belongs to the transposase 2 family.</text>
</comment>
<dbReference type="AlphaFoldDB" id="A0A2L1U7A3"/>
<dbReference type="InterPro" id="IPR051399">
    <property type="entry name" value="RNA-guided_DNA_endo/Transpos"/>
</dbReference>
<evidence type="ECO:0000259" key="10">
    <source>
        <dbReference type="Pfam" id="PF12323"/>
    </source>
</evidence>
<evidence type="ECO:0000256" key="4">
    <source>
        <dbReference type="ARBA" id="ARBA00022723"/>
    </source>
</evidence>
<evidence type="ECO:0000313" key="11">
    <source>
        <dbReference type="EMBL" id="AVF28795.1"/>
    </source>
</evidence>
<feature type="domain" description="Probable transposase IS891/IS1136/IS1341" evidence="8">
    <location>
        <begin position="164"/>
        <end position="277"/>
    </location>
</feature>
<keyword evidence="5" id="KW-0862">Zinc</keyword>
<name>A0A2L1U7A3_9BACL</name>
<evidence type="ECO:0000256" key="1">
    <source>
        <dbReference type="ARBA" id="ARBA00008761"/>
    </source>
</evidence>
<dbReference type="RefSeq" id="WP_104932822.1">
    <property type="nucleotide sequence ID" value="NZ_CP019656.1"/>
</dbReference>
<dbReference type="GO" id="GO:0006310">
    <property type="term" value="P:DNA recombination"/>
    <property type="evidence" value="ECO:0007669"/>
    <property type="project" value="UniProtKB-KW"/>
</dbReference>
<dbReference type="NCBIfam" id="TIGR01766">
    <property type="entry name" value="IS200/IS605 family accessory protein TnpB-like domain"/>
    <property type="match status" value="1"/>
</dbReference>
<dbReference type="GO" id="GO:0003677">
    <property type="term" value="F:DNA binding"/>
    <property type="evidence" value="ECO:0007669"/>
    <property type="project" value="UniProtKB-KW"/>
</dbReference>
<organism evidence="11 12">
    <name type="scientific">Paenibacillus larvae subsp. larvae</name>
    <dbReference type="NCBI Taxonomy" id="147375"/>
    <lineage>
        <taxon>Bacteria</taxon>
        <taxon>Bacillati</taxon>
        <taxon>Bacillota</taxon>
        <taxon>Bacilli</taxon>
        <taxon>Bacillales</taxon>
        <taxon>Paenibacillaceae</taxon>
        <taxon>Paenibacillus</taxon>
    </lineage>
</organism>
<keyword evidence="7" id="KW-0233">DNA recombination</keyword>
<evidence type="ECO:0000256" key="5">
    <source>
        <dbReference type="ARBA" id="ARBA00022833"/>
    </source>
</evidence>
<evidence type="ECO:0000256" key="2">
    <source>
        <dbReference type="ARBA" id="ARBA00011044"/>
    </source>
</evidence>
<keyword evidence="3" id="KW-0815">Transposition</keyword>
<dbReference type="Pfam" id="PF07282">
    <property type="entry name" value="Cas12f1-like_TNB"/>
    <property type="match status" value="1"/>
</dbReference>
<evidence type="ECO:0000259" key="9">
    <source>
        <dbReference type="Pfam" id="PF07282"/>
    </source>
</evidence>
<sequence>MRVAFKYRLYPTREQKQTIHFTLERCRLLFNRLLEERILAYKTKGKNLNYYDQANTFKERKQHIPALKQVYAQVLQDVAKRLDKAFQAFFRRVKHGETPGFPRFKPQQRYDSFTYPQGGHAINGNKVRLSKIGDVKIKLHRQPQGKIKTCTITVKNGKYYACFSCEVDSQQLAVSDEKVGIDLGLLHLAVTSDGTTFEAPKQLRRNERRLKQLQRAVTRKKRGSNRRKKAVHILAKLHEKVANQRKDHAHKVSRQLVDRYGLIAFEHLNVRGMVKNRHLSKSIADAGWSQLVQFTTYKAESAGRVVVQVDPRHTSQLCSNCGSIVKKTLSVRVHRCDHCGYTADRDENAARNILQRALVS</sequence>
<keyword evidence="11" id="KW-0614">Plasmid</keyword>
<evidence type="ECO:0000259" key="8">
    <source>
        <dbReference type="Pfam" id="PF01385"/>
    </source>
</evidence>
<dbReference type="Pfam" id="PF01385">
    <property type="entry name" value="OrfB_IS605"/>
    <property type="match status" value="1"/>
</dbReference>
<dbReference type="NCBIfam" id="NF040570">
    <property type="entry name" value="guided_TnpB"/>
    <property type="match status" value="1"/>
</dbReference>
<dbReference type="GO" id="GO:0032196">
    <property type="term" value="P:transposition"/>
    <property type="evidence" value="ECO:0007669"/>
    <property type="project" value="UniProtKB-KW"/>
</dbReference>
<feature type="domain" description="Cas12f1-like TNB" evidence="9">
    <location>
        <begin position="288"/>
        <end position="353"/>
    </location>
</feature>
<dbReference type="PANTHER" id="PTHR30405">
    <property type="entry name" value="TRANSPOSASE"/>
    <property type="match status" value="1"/>
</dbReference>
<evidence type="ECO:0000313" key="12">
    <source>
        <dbReference type="Proteomes" id="UP000239833"/>
    </source>
</evidence>
<dbReference type="Proteomes" id="UP000239833">
    <property type="component" value="Plasmid unnamed1"/>
</dbReference>
<protein>
    <submittedName>
        <fullName evidence="11">Transposase</fullName>
    </submittedName>
</protein>
<keyword evidence="4" id="KW-0479">Metal-binding</keyword>
<evidence type="ECO:0000256" key="3">
    <source>
        <dbReference type="ARBA" id="ARBA00022578"/>
    </source>
</evidence>
<feature type="domain" description="Transposase putative helix-turn-helix" evidence="10">
    <location>
        <begin position="1"/>
        <end position="46"/>
    </location>
</feature>
<geneLocation type="plasmid" evidence="11">
    <name>unnamed1</name>
</geneLocation>
<dbReference type="GO" id="GO:0046872">
    <property type="term" value="F:metal ion binding"/>
    <property type="evidence" value="ECO:0007669"/>
    <property type="project" value="UniProtKB-KW"/>
</dbReference>
<gene>
    <name evidence="11" type="ORF">ERICIII_04791</name>
</gene>